<comment type="caution">
    <text evidence="1">The sequence shown here is derived from an EMBL/GenBank/DDBJ whole genome shotgun (WGS) entry which is preliminary data.</text>
</comment>
<dbReference type="PANTHER" id="PTHR36455:SF1">
    <property type="entry name" value="BLR8292 PROTEIN"/>
    <property type="match status" value="1"/>
</dbReference>
<dbReference type="PANTHER" id="PTHR36455">
    <property type="match status" value="1"/>
</dbReference>
<keyword evidence="2" id="KW-1185">Reference proteome</keyword>
<proteinExistence type="predicted"/>
<accession>A0ABT3NZU5</accession>
<dbReference type="RefSeq" id="WP_301591892.1">
    <property type="nucleotide sequence ID" value="NZ_JAPFQI010000020.1"/>
</dbReference>
<dbReference type="InterPro" id="IPR008878">
    <property type="entry name" value="Transposase_IS66_Orf2"/>
</dbReference>
<protein>
    <submittedName>
        <fullName evidence="1">IS66 family insertion sequence element accessory protein TnpB</fullName>
    </submittedName>
</protein>
<evidence type="ECO:0000313" key="2">
    <source>
        <dbReference type="Proteomes" id="UP001526430"/>
    </source>
</evidence>
<dbReference type="Pfam" id="PF05717">
    <property type="entry name" value="TnpB_IS66"/>
    <property type="match status" value="1"/>
</dbReference>
<dbReference type="NCBIfam" id="NF033819">
    <property type="entry name" value="IS66_TnpB"/>
    <property type="match status" value="1"/>
</dbReference>
<dbReference type="EMBL" id="JAPFQI010000020">
    <property type="protein sequence ID" value="MCW8087685.1"/>
    <property type="molecule type" value="Genomic_DNA"/>
</dbReference>
<reference evidence="1 2" key="1">
    <citation type="submission" date="2022-10" db="EMBL/GenBank/DDBJ databases">
        <title>Roseococcus glaciei nov., sp. nov., isolated from glacier.</title>
        <authorList>
            <person name="Liu Q."/>
            <person name="Xin Y.-H."/>
        </authorList>
    </citation>
    <scope>NUCLEOTIDE SEQUENCE [LARGE SCALE GENOMIC DNA]</scope>
    <source>
        <strain evidence="1 2">MDT2-1-1</strain>
    </source>
</reference>
<sequence length="118" mass="12745">MIALPAGARILLASKPVDFRKGAHSLAALAAEMLGADPFSGAVLVFRSRRADRVKILVWDGSGLVLIWKQLEGGAFRWPAVVDGVLRLTPVEFAALFDGIDWRRVQASREIPKPSAPA</sequence>
<name>A0ABT3NZU5_9PROT</name>
<gene>
    <name evidence="1" type="primary">tnpB</name>
    <name evidence="1" type="ORF">OF850_18875</name>
</gene>
<dbReference type="Proteomes" id="UP001526430">
    <property type="component" value="Unassembled WGS sequence"/>
</dbReference>
<organism evidence="1 2">
    <name type="scientific">Sabulicella glaciei</name>
    <dbReference type="NCBI Taxonomy" id="2984948"/>
    <lineage>
        <taxon>Bacteria</taxon>
        <taxon>Pseudomonadati</taxon>
        <taxon>Pseudomonadota</taxon>
        <taxon>Alphaproteobacteria</taxon>
        <taxon>Acetobacterales</taxon>
        <taxon>Acetobacteraceae</taxon>
        <taxon>Sabulicella</taxon>
    </lineage>
</organism>
<evidence type="ECO:0000313" key="1">
    <source>
        <dbReference type="EMBL" id="MCW8087685.1"/>
    </source>
</evidence>